<keyword evidence="3" id="KW-0804">Transcription</keyword>
<protein>
    <recommendedName>
        <fullName evidence="4">HTH marR-type domain-containing protein</fullName>
    </recommendedName>
</protein>
<proteinExistence type="predicted"/>
<evidence type="ECO:0000313" key="5">
    <source>
        <dbReference type="EMBL" id="VAW27723.1"/>
    </source>
</evidence>
<accession>A0A3B0UHB0</accession>
<dbReference type="Gene3D" id="1.10.10.10">
    <property type="entry name" value="Winged helix-like DNA-binding domain superfamily/Winged helix DNA-binding domain"/>
    <property type="match status" value="1"/>
</dbReference>
<dbReference type="InterPro" id="IPR036388">
    <property type="entry name" value="WH-like_DNA-bd_sf"/>
</dbReference>
<dbReference type="SUPFAM" id="SSF46785">
    <property type="entry name" value="Winged helix' DNA-binding domain"/>
    <property type="match status" value="1"/>
</dbReference>
<dbReference type="EMBL" id="UOET01000151">
    <property type="protein sequence ID" value="VAW27723.1"/>
    <property type="molecule type" value="Genomic_DNA"/>
</dbReference>
<sequence length="180" mass="20995">MQTIFGLFLYACVINRSKMKLNETIEFYIRTTSLALSRMYNSIAAKYGITQTVGYLLTYVEREGTPSTRLAQLLGMKNSSLTRLLKKMEKDGCIYRKVSPEDKRVVKIFLTEKGVVRRKIAKKTVLDFNERLMNKVDEKEMKIFFKVFDIIKEQVTIELGENQLSKFKIENNINNEQLVQ</sequence>
<dbReference type="AlphaFoldDB" id="A0A3B0UHB0"/>
<evidence type="ECO:0000256" key="1">
    <source>
        <dbReference type="ARBA" id="ARBA00023015"/>
    </source>
</evidence>
<dbReference type="Pfam" id="PF01047">
    <property type="entry name" value="MarR"/>
    <property type="match status" value="1"/>
</dbReference>
<name>A0A3B0UHB0_9ZZZZ</name>
<dbReference type="GO" id="GO:0003700">
    <property type="term" value="F:DNA-binding transcription factor activity"/>
    <property type="evidence" value="ECO:0007669"/>
    <property type="project" value="InterPro"/>
</dbReference>
<feature type="domain" description="HTH marR-type" evidence="4">
    <location>
        <begin position="22"/>
        <end position="153"/>
    </location>
</feature>
<keyword evidence="2" id="KW-0238">DNA-binding</keyword>
<evidence type="ECO:0000256" key="2">
    <source>
        <dbReference type="ARBA" id="ARBA00023125"/>
    </source>
</evidence>
<gene>
    <name evidence="5" type="ORF">MNBD_BACTEROID07-209</name>
</gene>
<dbReference type="PROSITE" id="PS50995">
    <property type="entry name" value="HTH_MARR_2"/>
    <property type="match status" value="1"/>
</dbReference>
<dbReference type="SMART" id="SM00347">
    <property type="entry name" value="HTH_MARR"/>
    <property type="match status" value="1"/>
</dbReference>
<dbReference type="PANTHER" id="PTHR42756:SF1">
    <property type="entry name" value="TRANSCRIPTIONAL REPRESSOR OF EMRAB OPERON"/>
    <property type="match status" value="1"/>
</dbReference>
<dbReference type="PANTHER" id="PTHR42756">
    <property type="entry name" value="TRANSCRIPTIONAL REGULATOR, MARR"/>
    <property type="match status" value="1"/>
</dbReference>
<evidence type="ECO:0000256" key="3">
    <source>
        <dbReference type="ARBA" id="ARBA00023163"/>
    </source>
</evidence>
<dbReference type="GO" id="GO:0003677">
    <property type="term" value="F:DNA binding"/>
    <property type="evidence" value="ECO:0007669"/>
    <property type="project" value="UniProtKB-KW"/>
</dbReference>
<dbReference type="InterPro" id="IPR000835">
    <property type="entry name" value="HTH_MarR-typ"/>
</dbReference>
<reference evidence="5" key="1">
    <citation type="submission" date="2018-06" db="EMBL/GenBank/DDBJ databases">
        <authorList>
            <person name="Zhirakovskaya E."/>
        </authorList>
    </citation>
    <scope>NUCLEOTIDE SEQUENCE</scope>
</reference>
<keyword evidence="1" id="KW-0805">Transcription regulation</keyword>
<dbReference type="InterPro" id="IPR036390">
    <property type="entry name" value="WH_DNA-bd_sf"/>
</dbReference>
<organism evidence="5">
    <name type="scientific">hydrothermal vent metagenome</name>
    <dbReference type="NCBI Taxonomy" id="652676"/>
    <lineage>
        <taxon>unclassified sequences</taxon>
        <taxon>metagenomes</taxon>
        <taxon>ecological metagenomes</taxon>
    </lineage>
</organism>
<evidence type="ECO:0000259" key="4">
    <source>
        <dbReference type="PROSITE" id="PS50995"/>
    </source>
</evidence>
<dbReference type="PRINTS" id="PR00598">
    <property type="entry name" value="HTHMARR"/>
</dbReference>